<dbReference type="PANTHER" id="PTHR35894:SF1">
    <property type="entry name" value="PHOSPHORIBULOKINASE _ URIDINE KINASE FAMILY"/>
    <property type="match status" value="1"/>
</dbReference>
<name>A0A258D9I6_CAUVI</name>
<reference evidence="1 2" key="1">
    <citation type="submission" date="2017-03" db="EMBL/GenBank/DDBJ databases">
        <title>Lifting the veil on microbial sulfur biogeochemistry in mining wastewaters.</title>
        <authorList>
            <person name="Kantor R.S."/>
            <person name="Colenbrander Nelson T."/>
            <person name="Marshall S."/>
            <person name="Bennett D."/>
            <person name="Apte S."/>
            <person name="Camacho D."/>
            <person name="Thomas B.C."/>
            <person name="Warren L.A."/>
            <person name="Banfield J.F."/>
        </authorList>
    </citation>
    <scope>NUCLEOTIDE SEQUENCE [LARGE SCALE GENOMIC DNA]</scope>
    <source>
        <strain evidence="1">32-67-7</strain>
    </source>
</reference>
<dbReference type="SUPFAM" id="SSF52540">
    <property type="entry name" value="P-loop containing nucleoside triphosphate hydrolases"/>
    <property type="match status" value="1"/>
</dbReference>
<sequence length="297" mass="32218">MVSAITDTSGLADAARIDTVLSDRWVAYPQGQAALQRLAELLRGAQRTRMPSLLIVGDPDMGKTTILRKFMRGRSPTFDPETGRSQMEVVAIEAPPEADELRLYGAILDAIGAPVPARRAMEAERAVHGQLQRLRTRLLVIDETNNLMIGTGAAQRKTLAALRRLSNMLSLSMAYFGTLEALNALTSDPQIEGRAQPFRLARLAKDETYAAIVAAVVSHFPLRMKSEVDGAFVGTVHEISGGSPGKTFRLLNAAAVAAIDSGREQITVERLHAEEVVRHVRTAMAMRRGARARAAAE</sequence>
<dbReference type="Gene3D" id="3.40.50.300">
    <property type="entry name" value="P-loop containing nucleotide triphosphate hydrolases"/>
    <property type="match status" value="1"/>
</dbReference>
<evidence type="ECO:0000313" key="1">
    <source>
        <dbReference type="EMBL" id="OYX04276.1"/>
    </source>
</evidence>
<proteinExistence type="predicted"/>
<comment type="caution">
    <text evidence="1">The sequence shown here is derived from an EMBL/GenBank/DDBJ whole genome shotgun (WGS) entry which is preliminary data.</text>
</comment>
<organism evidence="1 2">
    <name type="scientific">Caulobacter vibrioides</name>
    <name type="common">Caulobacter crescentus</name>
    <dbReference type="NCBI Taxonomy" id="155892"/>
    <lineage>
        <taxon>Bacteria</taxon>
        <taxon>Pseudomonadati</taxon>
        <taxon>Pseudomonadota</taxon>
        <taxon>Alphaproteobacteria</taxon>
        <taxon>Caulobacterales</taxon>
        <taxon>Caulobacteraceae</taxon>
        <taxon>Caulobacter</taxon>
    </lineage>
</organism>
<dbReference type="InterPro" id="IPR052026">
    <property type="entry name" value="ExeA_AAA_ATPase_DNA-bind"/>
</dbReference>
<dbReference type="EMBL" id="NCDQ01000088">
    <property type="protein sequence ID" value="OYX04276.1"/>
    <property type="molecule type" value="Genomic_DNA"/>
</dbReference>
<protein>
    <submittedName>
        <fullName evidence="1">Transposase</fullName>
    </submittedName>
</protein>
<dbReference type="InterPro" id="IPR008868">
    <property type="entry name" value="TniB"/>
</dbReference>
<dbReference type="AlphaFoldDB" id="A0A258D9I6"/>
<dbReference type="Proteomes" id="UP000215616">
    <property type="component" value="Unassembled WGS sequence"/>
</dbReference>
<evidence type="ECO:0000313" key="2">
    <source>
        <dbReference type="Proteomes" id="UP000215616"/>
    </source>
</evidence>
<dbReference type="PANTHER" id="PTHR35894">
    <property type="entry name" value="GENERAL SECRETION PATHWAY PROTEIN A-RELATED"/>
    <property type="match status" value="1"/>
</dbReference>
<gene>
    <name evidence="1" type="ORF">B7Z12_07120</name>
</gene>
<accession>A0A258D9I6</accession>
<dbReference type="InterPro" id="IPR027417">
    <property type="entry name" value="P-loop_NTPase"/>
</dbReference>
<dbReference type="Pfam" id="PF05621">
    <property type="entry name" value="TniB"/>
    <property type="match status" value="1"/>
</dbReference>